<proteinExistence type="predicted"/>
<keyword evidence="16" id="KW-1185">Reference proteome</keyword>
<dbReference type="GO" id="GO:0016853">
    <property type="term" value="F:isomerase activity"/>
    <property type="evidence" value="ECO:0007669"/>
    <property type="project" value="UniProtKB-KW"/>
</dbReference>
<dbReference type="Gene3D" id="3.40.50.720">
    <property type="entry name" value="NAD(P)-binding Rossmann-like Domain"/>
    <property type="match status" value="1"/>
</dbReference>
<feature type="domain" description="3-hydroxyacyl-CoA dehydrogenase NAD binding" evidence="14">
    <location>
        <begin position="299"/>
        <end position="475"/>
    </location>
</feature>
<dbReference type="GO" id="GO:0004300">
    <property type="term" value="F:enoyl-CoA hydratase activity"/>
    <property type="evidence" value="ECO:0007669"/>
    <property type="project" value="UniProtKB-ARBA"/>
</dbReference>
<dbReference type="InterPro" id="IPR001753">
    <property type="entry name" value="Enoyl-CoA_hydra/iso"/>
</dbReference>
<keyword evidence="3" id="KW-0276">Fatty acid metabolism</keyword>
<evidence type="ECO:0000259" key="14">
    <source>
        <dbReference type="Pfam" id="PF02737"/>
    </source>
</evidence>
<keyword evidence="6" id="KW-0520">NAD</keyword>
<evidence type="ECO:0000313" key="15">
    <source>
        <dbReference type="EMBL" id="MRD48543.1"/>
    </source>
</evidence>
<dbReference type="Gene3D" id="3.90.226.10">
    <property type="entry name" value="2-enoyl-CoA Hydratase, Chain A, domain 1"/>
    <property type="match status" value="1"/>
</dbReference>
<dbReference type="InterPro" id="IPR006176">
    <property type="entry name" value="3-OHacyl-CoA_DH_NAD-bd"/>
</dbReference>
<dbReference type="FunFam" id="1.10.1040.50:FF:000006">
    <property type="entry name" value="Peroxisomal bifunctional enzyme"/>
    <property type="match status" value="1"/>
</dbReference>
<evidence type="ECO:0000256" key="8">
    <source>
        <dbReference type="ARBA" id="ARBA00023140"/>
    </source>
</evidence>
<name>A0A844B5P8_9BURK</name>
<dbReference type="SUPFAM" id="SSF48179">
    <property type="entry name" value="6-phosphogluconate dehydrogenase C-terminal domain-like"/>
    <property type="match status" value="2"/>
</dbReference>
<gene>
    <name evidence="15" type="ORF">GHT07_14745</name>
</gene>
<feature type="domain" description="3-hydroxyacyl-CoA dehydrogenase C-terminal" evidence="13">
    <location>
        <begin position="480"/>
        <end position="572"/>
    </location>
</feature>
<evidence type="ECO:0000256" key="2">
    <source>
        <dbReference type="ARBA" id="ARBA00005005"/>
    </source>
</evidence>
<dbReference type="GO" id="GO:0006635">
    <property type="term" value="P:fatty acid beta-oxidation"/>
    <property type="evidence" value="ECO:0007669"/>
    <property type="project" value="UniProtKB-UniPathway"/>
</dbReference>
<comment type="subcellular location">
    <subcellularLocation>
        <location evidence="1">Peroxisome</location>
    </subcellularLocation>
</comment>
<evidence type="ECO:0000256" key="3">
    <source>
        <dbReference type="ARBA" id="ARBA00022832"/>
    </source>
</evidence>
<comment type="catalytic activity">
    <reaction evidence="12">
        <text>a (3S)-3-hydroxyacyl-CoA + NAD(+) = a 3-oxoacyl-CoA + NADH + H(+)</text>
        <dbReference type="Rhea" id="RHEA:22432"/>
        <dbReference type="ChEBI" id="CHEBI:15378"/>
        <dbReference type="ChEBI" id="CHEBI:57318"/>
        <dbReference type="ChEBI" id="CHEBI:57540"/>
        <dbReference type="ChEBI" id="CHEBI:57945"/>
        <dbReference type="ChEBI" id="CHEBI:90726"/>
        <dbReference type="EC" id="1.1.1.35"/>
    </reaction>
</comment>
<evidence type="ECO:0000256" key="7">
    <source>
        <dbReference type="ARBA" id="ARBA00023098"/>
    </source>
</evidence>
<dbReference type="SUPFAM" id="SSF51735">
    <property type="entry name" value="NAD(P)-binding Rossmann-fold domains"/>
    <property type="match status" value="1"/>
</dbReference>
<evidence type="ECO:0000256" key="5">
    <source>
        <dbReference type="ARBA" id="ARBA00023002"/>
    </source>
</evidence>
<evidence type="ECO:0000256" key="4">
    <source>
        <dbReference type="ARBA" id="ARBA00022963"/>
    </source>
</evidence>
<dbReference type="Pfam" id="PF00378">
    <property type="entry name" value="ECH_1"/>
    <property type="match status" value="1"/>
</dbReference>
<keyword evidence="7" id="KW-0443">Lipid metabolism</keyword>
<dbReference type="InterPro" id="IPR036291">
    <property type="entry name" value="NAD(P)-bd_dom_sf"/>
</dbReference>
<evidence type="ECO:0000313" key="16">
    <source>
        <dbReference type="Proteomes" id="UP000487350"/>
    </source>
</evidence>
<comment type="caution">
    <text evidence="15">The sequence shown here is derived from an EMBL/GenBank/DDBJ whole genome shotgun (WGS) entry which is preliminary data.</text>
</comment>
<evidence type="ECO:0000256" key="11">
    <source>
        <dbReference type="ARBA" id="ARBA00023268"/>
    </source>
</evidence>
<evidence type="ECO:0000259" key="13">
    <source>
        <dbReference type="Pfam" id="PF00725"/>
    </source>
</evidence>
<evidence type="ECO:0000256" key="12">
    <source>
        <dbReference type="ARBA" id="ARBA00049556"/>
    </source>
</evidence>
<dbReference type="CDD" id="cd06558">
    <property type="entry name" value="crotonase-like"/>
    <property type="match status" value="1"/>
</dbReference>
<keyword evidence="8" id="KW-0576">Peroxisome</keyword>
<evidence type="ECO:0000256" key="10">
    <source>
        <dbReference type="ARBA" id="ARBA00023239"/>
    </source>
</evidence>
<keyword evidence="4" id="KW-0442">Lipid degradation</keyword>
<reference evidence="15 16" key="1">
    <citation type="submission" date="2019-11" db="EMBL/GenBank/DDBJ databases">
        <title>Caenimonas koreensis gen. nov., sp. nov., isolated from activated sludge.</title>
        <authorList>
            <person name="Seung H.R."/>
        </authorList>
    </citation>
    <scope>NUCLEOTIDE SEQUENCE [LARGE SCALE GENOMIC DNA]</scope>
    <source>
        <strain evidence="15 16">EMB320</strain>
    </source>
</reference>
<evidence type="ECO:0000256" key="9">
    <source>
        <dbReference type="ARBA" id="ARBA00023235"/>
    </source>
</evidence>
<dbReference type="Pfam" id="PF00725">
    <property type="entry name" value="3HCDH"/>
    <property type="match status" value="2"/>
</dbReference>
<feature type="domain" description="3-hydroxyacyl-CoA dehydrogenase C-terminal" evidence="13">
    <location>
        <begin position="608"/>
        <end position="696"/>
    </location>
</feature>
<keyword evidence="11" id="KW-0511">Multifunctional enzyme</keyword>
<dbReference type="RefSeq" id="WP_153585858.1">
    <property type="nucleotide sequence ID" value="NZ_WJBU01000013.1"/>
</dbReference>
<dbReference type="PANTHER" id="PTHR23309:SF51">
    <property type="entry name" value="3-HYDROXYACYL-COA DEHYDROGENASE-RELATED"/>
    <property type="match status" value="1"/>
</dbReference>
<dbReference type="AlphaFoldDB" id="A0A844B5P8"/>
<dbReference type="Pfam" id="PF02737">
    <property type="entry name" value="3HCDH_N"/>
    <property type="match status" value="1"/>
</dbReference>
<keyword evidence="9" id="KW-0413">Isomerase</keyword>
<dbReference type="Proteomes" id="UP000487350">
    <property type="component" value="Unassembled WGS sequence"/>
</dbReference>
<dbReference type="PANTHER" id="PTHR23309">
    <property type="entry name" value="3-HYDROXYACYL-COA DEHYROGENASE"/>
    <property type="match status" value="1"/>
</dbReference>
<dbReference type="InterPro" id="IPR008927">
    <property type="entry name" value="6-PGluconate_DH-like_C_sf"/>
</dbReference>
<keyword evidence="10" id="KW-0456">Lyase</keyword>
<organism evidence="15 16">
    <name type="scientific">Caenimonas koreensis DSM 17982</name>
    <dbReference type="NCBI Taxonomy" id="1121255"/>
    <lineage>
        <taxon>Bacteria</taxon>
        <taxon>Pseudomonadati</taxon>
        <taxon>Pseudomonadota</taxon>
        <taxon>Betaproteobacteria</taxon>
        <taxon>Burkholderiales</taxon>
        <taxon>Comamonadaceae</taxon>
        <taxon>Caenimonas</taxon>
    </lineage>
</organism>
<keyword evidence="5" id="KW-0560">Oxidoreductase</keyword>
<dbReference type="OrthoDB" id="5287258at2"/>
<dbReference type="InterPro" id="IPR029045">
    <property type="entry name" value="ClpP/crotonase-like_dom_sf"/>
</dbReference>
<dbReference type="GO" id="GO:0003857">
    <property type="term" value="F:(3S)-3-hydroxyacyl-CoA dehydrogenase (NAD+) activity"/>
    <property type="evidence" value="ECO:0007669"/>
    <property type="project" value="UniProtKB-EC"/>
</dbReference>
<protein>
    <submittedName>
        <fullName evidence="15">3-hydroxyacyl-CoA dehydrogenase</fullName>
    </submittedName>
</protein>
<dbReference type="SUPFAM" id="SSF52096">
    <property type="entry name" value="ClpP/crotonase"/>
    <property type="match status" value="1"/>
</dbReference>
<dbReference type="GO" id="GO:0070403">
    <property type="term" value="F:NAD+ binding"/>
    <property type="evidence" value="ECO:0007669"/>
    <property type="project" value="InterPro"/>
</dbReference>
<evidence type="ECO:0000256" key="1">
    <source>
        <dbReference type="ARBA" id="ARBA00004275"/>
    </source>
</evidence>
<sequence length="699" mass="75850">MTAEYKVHGDVAVITMNNPPVNGLGYSTRVGITDGLAKAIADDSVKSIIITGAGRAFSGGADIKEFGTSKAVAEPNLLSVILALEASPKPTIAAMHSVAMGGGLELALGCSYRICAPGTSIALPEVKLGLIPGAGGTMRLPRVLGVETALNMIVSGEPVKSELLAQQPGQKLFDKMASSAESLAEEALAYARSVADARPLPLVRNLPCKHPQGDAYFQFARNMVKGMAKNFPAPVKCVDQVENATKMKFDEGMTAEREIFTNLMLTPESRALRHLFVAERAASKIPDVPEDTPQRDIKSVAVIGAGTMGGGISMNFLNAGIPVKVLEMKQEALDKGLGIIRKNYESQVKRGKLKQDKYEQRMALLSTTLDYNDLKDADLAIEAVFEEMGVKQKVFEKLDEVMKPGAILASNTSTLDVNKIASFTKRPQDVVGLHFFSPANVMKLLEVVRGAKTGKDVMATVMTVGKKIKKTAVVSGVCDGFIGNRMIEQYSRQAGFLLDEGATPAQVDRAVEKFGFAMGPFRMGDLAGNDIGWAIRKRRAEERPNLLYSRTADKLCELGRFGQKTGAGWYDYKEGKRDAIPSDLVVKMIEDHRKELGITPRKISDEEIVQRLVFALVNEAAHILEEGIASKASDIDMVYITGYGFPMHRGGPMLYADQVGLFNVVQAMKRFQQNPRDDAKFWEPAPLLARLAADGKTFN</sequence>
<evidence type="ECO:0000256" key="6">
    <source>
        <dbReference type="ARBA" id="ARBA00023027"/>
    </source>
</evidence>
<dbReference type="FunFam" id="3.40.50.720:FF:000009">
    <property type="entry name" value="Fatty oxidation complex, alpha subunit"/>
    <property type="match status" value="1"/>
</dbReference>
<dbReference type="Gene3D" id="1.10.1040.50">
    <property type="match status" value="1"/>
</dbReference>
<dbReference type="InterPro" id="IPR006108">
    <property type="entry name" value="3HC_DH_C"/>
</dbReference>
<comment type="pathway">
    <text evidence="2">Lipid metabolism; fatty acid beta-oxidation.</text>
</comment>
<accession>A0A844B5P8</accession>
<dbReference type="EMBL" id="WJBU01000013">
    <property type="protein sequence ID" value="MRD48543.1"/>
    <property type="molecule type" value="Genomic_DNA"/>
</dbReference>
<dbReference type="UniPathway" id="UPA00659"/>